<dbReference type="EMBL" id="QXWZ01000011">
    <property type="protein sequence ID" value="NBI78740.1"/>
    <property type="molecule type" value="Genomic_DNA"/>
</dbReference>
<sequence length="68" mass="8096">MHRQIDIFGVIALGILASLRLYFLWKAAAIFKTMNMEILFLMIVTGWWFFASIAFLWIYFETPDMENK</sequence>
<evidence type="ECO:0000313" key="2">
    <source>
        <dbReference type="EMBL" id="NBI78740.1"/>
    </source>
</evidence>
<dbReference type="OrthoDB" id="9911450at2"/>
<protein>
    <submittedName>
        <fullName evidence="2">Uncharacterized protein</fullName>
    </submittedName>
</protein>
<reference evidence="2 3" key="1">
    <citation type="submission" date="2018-08" db="EMBL/GenBank/DDBJ databases">
        <title>Murine metabolic-syndrome-specific gut microbial biobank.</title>
        <authorList>
            <person name="Liu C."/>
        </authorList>
    </citation>
    <scope>NUCLEOTIDE SEQUENCE [LARGE SCALE GENOMIC DNA]</scope>
    <source>
        <strain evidence="2 3">X69</strain>
    </source>
</reference>
<keyword evidence="1" id="KW-0472">Membrane</keyword>
<proteinExistence type="predicted"/>
<gene>
    <name evidence="2" type="ORF">D3Z39_07635</name>
</gene>
<comment type="caution">
    <text evidence="2">The sequence shown here is derived from an EMBL/GenBank/DDBJ whole genome shotgun (WGS) entry which is preliminary data.</text>
</comment>
<evidence type="ECO:0000313" key="3">
    <source>
        <dbReference type="Proteomes" id="UP000446348"/>
    </source>
</evidence>
<dbReference type="RefSeq" id="WP_160209572.1">
    <property type="nucleotide sequence ID" value="NZ_CASBEY010000096.1"/>
</dbReference>
<keyword evidence="1" id="KW-1133">Transmembrane helix</keyword>
<accession>A0A845RFE4</accession>
<keyword evidence="1" id="KW-0812">Transmembrane</keyword>
<evidence type="ECO:0000256" key="1">
    <source>
        <dbReference type="SAM" id="Phobius"/>
    </source>
</evidence>
<feature type="transmembrane region" description="Helical" evidence="1">
    <location>
        <begin position="6"/>
        <end position="25"/>
    </location>
</feature>
<dbReference type="AlphaFoldDB" id="A0A845RFE4"/>
<name>A0A845RFE4_9FIRM</name>
<organism evidence="2 3">
    <name type="scientific">Anaerotruncus colihominis</name>
    <dbReference type="NCBI Taxonomy" id="169435"/>
    <lineage>
        <taxon>Bacteria</taxon>
        <taxon>Bacillati</taxon>
        <taxon>Bacillota</taxon>
        <taxon>Clostridia</taxon>
        <taxon>Eubacteriales</taxon>
        <taxon>Oscillospiraceae</taxon>
        <taxon>Anaerotruncus</taxon>
    </lineage>
</organism>
<dbReference type="Proteomes" id="UP000446348">
    <property type="component" value="Unassembled WGS sequence"/>
</dbReference>
<feature type="transmembrane region" description="Helical" evidence="1">
    <location>
        <begin position="37"/>
        <end position="60"/>
    </location>
</feature>